<dbReference type="EMBL" id="AFLW02000035">
    <property type="protein sequence ID" value="EMM83927.1"/>
    <property type="molecule type" value="Genomic_DNA"/>
</dbReference>
<dbReference type="Proteomes" id="UP000012128">
    <property type="component" value="Unassembled WGS sequence"/>
</dbReference>
<sequence>MSKTLGYMEEKVDNKGKRFYNLEINLPFAPKMEFYVAENIKKNSPEAKDSAPDYLVYYARNQVGAAWKRNSRKGSQEYLSLEIVAPLHQQGKLNFACFTDREREGFYNVSYSEPIERKTTTTEEDFPY</sequence>
<dbReference type="InterPro" id="IPR007948">
    <property type="entry name" value="DUF736"/>
</dbReference>
<organism evidence="1 2">
    <name type="scientific">Leptospira interrogans str. 2006001854</name>
    <dbReference type="NCBI Taxonomy" id="1001590"/>
    <lineage>
        <taxon>Bacteria</taxon>
        <taxon>Pseudomonadati</taxon>
        <taxon>Spirochaetota</taxon>
        <taxon>Spirochaetia</taxon>
        <taxon>Leptospirales</taxon>
        <taxon>Leptospiraceae</taxon>
        <taxon>Leptospira</taxon>
    </lineage>
</organism>
<reference evidence="1 2" key="1">
    <citation type="submission" date="2013-01" db="EMBL/GenBank/DDBJ databases">
        <authorList>
            <person name="Harkins D.M."/>
            <person name="Durkin A.S."/>
            <person name="Brinkac L.M."/>
            <person name="Haft D.H."/>
            <person name="Selengut J.D."/>
            <person name="Sanka R."/>
            <person name="DePew J."/>
            <person name="Purushe J."/>
            <person name="Hospenthal D.R."/>
            <person name="Murray C.K."/>
            <person name="Pimentel G."/>
            <person name="Wasfy M."/>
            <person name="Parker T."/>
            <person name="Miller R.S."/>
            <person name="Vinetz J.M."/>
            <person name="Sutton G.G."/>
            <person name="Nierman W.C."/>
            <person name="Fouts D.E."/>
        </authorList>
    </citation>
    <scope>NUCLEOTIDE SEQUENCE [LARGE SCALE GENOMIC DNA]</scope>
    <source>
        <strain evidence="1 2">2006001854</strain>
    </source>
</reference>
<accession>M6GKP7</accession>
<evidence type="ECO:0000313" key="1">
    <source>
        <dbReference type="EMBL" id="EMM83927.1"/>
    </source>
</evidence>
<gene>
    <name evidence="1" type="ORF">LEP1GSC037_4637</name>
</gene>
<proteinExistence type="predicted"/>
<evidence type="ECO:0000313" key="2">
    <source>
        <dbReference type="Proteomes" id="UP000012128"/>
    </source>
</evidence>
<dbReference type="Pfam" id="PF05284">
    <property type="entry name" value="DUF736"/>
    <property type="match status" value="1"/>
</dbReference>
<comment type="caution">
    <text evidence="1">The sequence shown here is derived from an EMBL/GenBank/DDBJ whole genome shotgun (WGS) entry which is preliminary data.</text>
</comment>
<name>M6GKP7_LEPIR</name>
<dbReference type="AlphaFoldDB" id="M6GKP7"/>
<protein>
    <submittedName>
        <fullName evidence="1">PF05284 family protein</fullName>
    </submittedName>
</protein>